<comment type="caution">
    <text evidence="1">The sequence shown here is derived from an EMBL/GenBank/DDBJ whole genome shotgun (WGS) entry which is preliminary data.</text>
</comment>
<protein>
    <submittedName>
        <fullName evidence="1">Sporulation protein YtfJ</fullName>
    </submittedName>
</protein>
<gene>
    <name evidence="1" type="primary">ytfJ</name>
    <name evidence="1" type="ORF">CLOSTMETH_02663</name>
</gene>
<evidence type="ECO:0000313" key="1">
    <source>
        <dbReference type="EMBL" id="EEG29650.1"/>
    </source>
</evidence>
<dbReference type="Pfam" id="PF09579">
    <property type="entry name" value="Spore_YtfJ"/>
    <property type="match status" value="1"/>
</dbReference>
<keyword evidence="2" id="KW-1185">Reference proteome</keyword>
<dbReference type="STRING" id="537013.CLOSTMETH_02663"/>
<dbReference type="HOGENOM" id="CLU_115880_0_1_9"/>
<dbReference type="PIRSF" id="PIRSF021377">
    <property type="entry name" value="YtfJ"/>
    <property type="match status" value="1"/>
</dbReference>
<sequence length="133" mass="13598">MSHPIEGMLGTSMGKIREMVDVNTIIGDPITTPDGTVIIPVSKVTFGFGSGGSDFPNKSQQELFGGGAGGGVTIVPLAFLVVSGGEVKLLQLSPNNSTADKVVDAVPGLIDKVSGIFGKEKTKKSPSPKEAAE</sequence>
<name>C0EFM1_9FIRM</name>
<dbReference type="eggNOG" id="COG3874">
    <property type="taxonomic scope" value="Bacteria"/>
</dbReference>
<dbReference type="PANTHER" id="PTHR39162:SF1">
    <property type="entry name" value="SPORULATION PROTEIN YTFJ"/>
    <property type="match status" value="1"/>
</dbReference>
<reference evidence="1 2" key="2">
    <citation type="submission" date="2009-02" db="EMBL/GenBank/DDBJ databases">
        <title>Draft genome sequence of Clostridium methylpentosum (DSM 5476).</title>
        <authorList>
            <person name="Sudarsanam P."/>
            <person name="Ley R."/>
            <person name="Guruge J."/>
            <person name="Turnbaugh P.J."/>
            <person name="Mahowald M."/>
            <person name="Liep D."/>
            <person name="Gordon J."/>
        </authorList>
    </citation>
    <scope>NUCLEOTIDE SEQUENCE [LARGE SCALE GENOMIC DNA]</scope>
    <source>
        <strain evidence="1 2">DSM 5476</strain>
    </source>
</reference>
<dbReference type="AlphaFoldDB" id="C0EFM1"/>
<dbReference type="EMBL" id="ACEC01000093">
    <property type="protein sequence ID" value="EEG29650.1"/>
    <property type="molecule type" value="Genomic_DNA"/>
</dbReference>
<dbReference type="InterPro" id="IPR014229">
    <property type="entry name" value="Spore_YtfJ"/>
</dbReference>
<accession>C0EFM1</accession>
<proteinExistence type="predicted"/>
<dbReference type="NCBIfam" id="TIGR02874">
    <property type="entry name" value="spore_ytfJ"/>
    <property type="match status" value="1"/>
</dbReference>
<organism evidence="1 2">
    <name type="scientific">[Clostridium] methylpentosum DSM 5476</name>
    <dbReference type="NCBI Taxonomy" id="537013"/>
    <lineage>
        <taxon>Bacteria</taxon>
        <taxon>Bacillati</taxon>
        <taxon>Bacillota</taxon>
        <taxon>Clostridia</taxon>
        <taxon>Eubacteriales</taxon>
        <taxon>Oscillospiraceae</taxon>
        <taxon>Oscillospiraceae incertae sedis</taxon>
    </lineage>
</organism>
<dbReference type="Proteomes" id="UP000003340">
    <property type="component" value="Unassembled WGS sequence"/>
</dbReference>
<evidence type="ECO:0000313" key="2">
    <source>
        <dbReference type="Proteomes" id="UP000003340"/>
    </source>
</evidence>
<dbReference type="PANTHER" id="PTHR39162">
    <property type="entry name" value="GLL3345 PROTEIN"/>
    <property type="match status" value="1"/>
</dbReference>
<reference evidence="1 2" key="1">
    <citation type="submission" date="2009-01" db="EMBL/GenBank/DDBJ databases">
        <authorList>
            <person name="Fulton L."/>
            <person name="Clifton S."/>
            <person name="Fulton B."/>
            <person name="Xu J."/>
            <person name="Minx P."/>
            <person name="Pepin K.H."/>
            <person name="Johnson M."/>
            <person name="Bhonagiri V."/>
            <person name="Nash W.E."/>
            <person name="Mardis E.R."/>
            <person name="Wilson R.K."/>
        </authorList>
    </citation>
    <scope>NUCLEOTIDE SEQUENCE [LARGE SCALE GENOMIC DNA]</scope>
    <source>
        <strain evidence="1 2">DSM 5476</strain>
    </source>
</reference>